<keyword evidence="9" id="KW-1185">Reference proteome</keyword>
<organism evidence="8 9">
    <name type="scientific">Novosphingobium clariflavum</name>
    <dbReference type="NCBI Taxonomy" id="2029884"/>
    <lineage>
        <taxon>Bacteria</taxon>
        <taxon>Pseudomonadati</taxon>
        <taxon>Pseudomonadota</taxon>
        <taxon>Alphaproteobacteria</taxon>
        <taxon>Sphingomonadales</taxon>
        <taxon>Sphingomonadaceae</taxon>
        <taxon>Novosphingobium</taxon>
    </lineage>
</organism>
<evidence type="ECO:0000313" key="9">
    <source>
        <dbReference type="Proteomes" id="UP001589858"/>
    </source>
</evidence>
<dbReference type="Proteomes" id="UP001589858">
    <property type="component" value="Unassembled WGS sequence"/>
</dbReference>
<evidence type="ECO:0000256" key="1">
    <source>
        <dbReference type="ARBA" id="ARBA00004127"/>
    </source>
</evidence>
<dbReference type="RefSeq" id="WP_267218979.1">
    <property type="nucleotide sequence ID" value="NZ_JAPCWC010000002.1"/>
</dbReference>
<comment type="subcellular location">
    <subcellularLocation>
        <location evidence="1">Endomembrane system</location>
        <topology evidence="1">Multi-pass membrane protein</topology>
    </subcellularLocation>
</comment>
<keyword evidence="2 6" id="KW-0812">Transmembrane</keyword>
<feature type="region of interest" description="Disordered" evidence="5">
    <location>
        <begin position="1"/>
        <end position="30"/>
    </location>
</feature>
<keyword evidence="4 6" id="KW-0472">Membrane</keyword>
<evidence type="ECO:0000256" key="6">
    <source>
        <dbReference type="SAM" id="Phobius"/>
    </source>
</evidence>
<proteinExistence type="predicted"/>
<feature type="domain" description="DUF202" evidence="7">
    <location>
        <begin position="85"/>
        <end position="155"/>
    </location>
</feature>
<evidence type="ECO:0000256" key="4">
    <source>
        <dbReference type="ARBA" id="ARBA00023136"/>
    </source>
</evidence>
<feature type="transmembrane region" description="Helical" evidence="6">
    <location>
        <begin position="184"/>
        <end position="208"/>
    </location>
</feature>
<evidence type="ECO:0000259" key="7">
    <source>
        <dbReference type="Pfam" id="PF02656"/>
    </source>
</evidence>
<dbReference type="InterPro" id="IPR003807">
    <property type="entry name" value="DUF202"/>
</dbReference>
<evidence type="ECO:0000313" key="8">
    <source>
        <dbReference type="EMBL" id="MFC0686272.1"/>
    </source>
</evidence>
<dbReference type="Pfam" id="PF02656">
    <property type="entry name" value="DUF202"/>
    <property type="match status" value="1"/>
</dbReference>
<feature type="transmembrane region" description="Helical" evidence="6">
    <location>
        <begin position="135"/>
        <end position="153"/>
    </location>
</feature>
<sequence>MTQDVGNHQDHRPERFTPTPVPPLPDVGPDGLEDVSSIFSQFRTKLSRKRTGLSEHRTDLSEYRTDLSGHRTELSKRRTGMSIQRTRLSADRTLMSEIRTSLSMIGFGFTLYQAFAKLAKTGTFSDANAPRNFGLTLIVLGMLILIGGIWRHVQFANDLRARRKLLIADGLIHGDSNYPVSIPLIVAVGLLLVGLLSVISILTGISLFG</sequence>
<protein>
    <submittedName>
        <fullName evidence="8">YidH family protein</fullName>
    </submittedName>
</protein>
<gene>
    <name evidence="8" type="ORF">ACFFF8_16915</name>
</gene>
<reference evidence="8 9" key="1">
    <citation type="submission" date="2024-09" db="EMBL/GenBank/DDBJ databases">
        <authorList>
            <person name="Sun Q."/>
            <person name="Mori K."/>
        </authorList>
    </citation>
    <scope>NUCLEOTIDE SEQUENCE [LARGE SCALE GENOMIC DNA]</scope>
    <source>
        <strain evidence="8 9">CICC 11035S</strain>
    </source>
</reference>
<evidence type="ECO:0000256" key="5">
    <source>
        <dbReference type="SAM" id="MobiDB-lite"/>
    </source>
</evidence>
<keyword evidence="3 6" id="KW-1133">Transmembrane helix</keyword>
<name>A0ABV6SAJ6_9SPHN</name>
<evidence type="ECO:0000256" key="3">
    <source>
        <dbReference type="ARBA" id="ARBA00022989"/>
    </source>
</evidence>
<feature type="transmembrane region" description="Helical" evidence="6">
    <location>
        <begin position="94"/>
        <end position="115"/>
    </location>
</feature>
<evidence type="ECO:0000256" key="2">
    <source>
        <dbReference type="ARBA" id="ARBA00022692"/>
    </source>
</evidence>
<accession>A0ABV6SAJ6</accession>
<comment type="caution">
    <text evidence="8">The sequence shown here is derived from an EMBL/GenBank/DDBJ whole genome shotgun (WGS) entry which is preliminary data.</text>
</comment>
<dbReference type="EMBL" id="JBHLTM010000061">
    <property type="protein sequence ID" value="MFC0686272.1"/>
    <property type="molecule type" value="Genomic_DNA"/>
</dbReference>